<dbReference type="RefSeq" id="WP_344623808.1">
    <property type="nucleotide sequence ID" value="NZ_BAAALD010000020.1"/>
</dbReference>
<gene>
    <name evidence="1" type="ORF">GCM10009663_26900</name>
</gene>
<dbReference type="InterPro" id="IPR025851">
    <property type="entry name" value="SUKH-4"/>
</dbReference>
<reference evidence="1 2" key="1">
    <citation type="journal article" date="2019" name="Int. J. Syst. Evol. Microbiol.">
        <title>The Global Catalogue of Microorganisms (GCM) 10K type strain sequencing project: providing services to taxonomists for standard genome sequencing and annotation.</title>
        <authorList>
            <consortium name="The Broad Institute Genomics Platform"/>
            <consortium name="The Broad Institute Genome Sequencing Center for Infectious Disease"/>
            <person name="Wu L."/>
            <person name="Ma J."/>
        </authorList>
    </citation>
    <scope>NUCLEOTIDE SEQUENCE [LARGE SCALE GENOMIC DNA]</scope>
    <source>
        <strain evidence="1 2">JCM 13002</strain>
    </source>
</reference>
<accession>A0ABN1TG97</accession>
<name>A0ABN1TG97_9ACTN</name>
<dbReference type="EMBL" id="BAAALD010000020">
    <property type="protein sequence ID" value="GAA1082524.1"/>
    <property type="molecule type" value="Genomic_DNA"/>
</dbReference>
<evidence type="ECO:0000313" key="2">
    <source>
        <dbReference type="Proteomes" id="UP001499987"/>
    </source>
</evidence>
<proteinExistence type="predicted"/>
<comment type="caution">
    <text evidence="1">The sequence shown here is derived from an EMBL/GenBank/DDBJ whole genome shotgun (WGS) entry which is preliminary data.</text>
</comment>
<organism evidence="1 2">
    <name type="scientific">Kitasatospora arboriphila</name>
    <dbReference type="NCBI Taxonomy" id="258052"/>
    <lineage>
        <taxon>Bacteria</taxon>
        <taxon>Bacillati</taxon>
        <taxon>Actinomycetota</taxon>
        <taxon>Actinomycetes</taxon>
        <taxon>Kitasatosporales</taxon>
        <taxon>Streptomycetaceae</taxon>
        <taxon>Kitasatospora</taxon>
    </lineage>
</organism>
<keyword evidence="2" id="KW-1185">Reference proteome</keyword>
<protein>
    <recommendedName>
        <fullName evidence="3">SUKH-4 immunity protein of toxin-antitoxin system</fullName>
    </recommendedName>
</protein>
<sequence>MSHPLPPLPEPAYALIRVEAPPEVPTRIADRLREPGIPAGLIGYEYRPLGEPLFFGAVGEQGAVAVATCGLFGYIAVDVATGRVVQVPRADSAKAGHVNGDLDSFDRCVEAVIARFPFYAEDEEDRFAEVADELRALLPRIDRTVLAHNGFWETFCDDVEMGSYPDGDD</sequence>
<dbReference type="Proteomes" id="UP001499987">
    <property type="component" value="Unassembled WGS sequence"/>
</dbReference>
<evidence type="ECO:0000313" key="1">
    <source>
        <dbReference type="EMBL" id="GAA1082524.1"/>
    </source>
</evidence>
<dbReference type="Pfam" id="PF14435">
    <property type="entry name" value="SUKH-4"/>
    <property type="match status" value="1"/>
</dbReference>
<evidence type="ECO:0008006" key="3">
    <source>
        <dbReference type="Google" id="ProtNLM"/>
    </source>
</evidence>